<evidence type="ECO:0000256" key="6">
    <source>
        <dbReference type="ARBA" id="ARBA00022692"/>
    </source>
</evidence>
<evidence type="ECO:0000256" key="8">
    <source>
        <dbReference type="ARBA" id="ARBA00023136"/>
    </source>
</evidence>
<dbReference type="OrthoDB" id="9774448at2"/>
<name>A0A2I1PB46_9MICO</name>
<evidence type="ECO:0000256" key="9">
    <source>
        <dbReference type="RuleBase" id="RU363032"/>
    </source>
</evidence>
<evidence type="ECO:0000256" key="3">
    <source>
        <dbReference type="ARBA" id="ARBA00022448"/>
    </source>
</evidence>
<feature type="transmembrane region" description="Helical" evidence="9">
    <location>
        <begin position="218"/>
        <end position="237"/>
    </location>
</feature>
<dbReference type="Proteomes" id="UP000234206">
    <property type="component" value="Unassembled WGS sequence"/>
</dbReference>
<dbReference type="Pfam" id="PF00528">
    <property type="entry name" value="BPD_transp_1"/>
    <property type="match status" value="1"/>
</dbReference>
<sequence length="247" mass="25450">MVVLAPWRDLPALLARPAVLDALRLSLVTASVSTLLCLAMGVPLAWVLARADAHPGGPTGPARAAAVRLLRAVVTLPMVLPPVVGGVALLLAYGRTGLVGRWLYEATGWQVPFTATAVVLAQTFVALPFLVVTVEGALRSTGTALEEAAATLGAGPLTTFRRVTLPALGPSIAAGAVLGWARALGEFGATVTFAGNLPGVTQTMPSAVYRAFETDPPAAVALSLVLLAVCVTVLVLLRDRWTPGLPR</sequence>
<dbReference type="InterPro" id="IPR006469">
    <property type="entry name" value="NifC_ABC_porter"/>
</dbReference>
<dbReference type="InterPro" id="IPR000515">
    <property type="entry name" value="MetI-like"/>
</dbReference>
<dbReference type="PANTHER" id="PTHR30183:SF3">
    <property type="entry name" value="MOLYBDENUM TRANSPORT SYSTEM PERMEASE PROTEIN MODB"/>
    <property type="match status" value="1"/>
</dbReference>
<dbReference type="Gene3D" id="1.10.3720.10">
    <property type="entry name" value="MetI-like"/>
    <property type="match status" value="1"/>
</dbReference>
<reference evidence="12 13" key="1">
    <citation type="submission" date="2017-12" db="EMBL/GenBank/DDBJ databases">
        <title>Phylogenetic diversity of female urinary microbiome.</title>
        <authorList>
            <person name="Thomas-White K."/>
            <person name="Wolfe A.J."/>
        </authorList>
    </citation>
    <scope>NUCLEOTIDE SEQUENCE [LARGE SCALE GENOMIC DNA]</scope>
    <source>
        <strain evidence="12 13">UMB1298</strain>
    </source>
</reference>
<keyword evidence="8 9" id="KW-0472">Membrane</keyword>
<evidence type="ECO:0000313" key="12">
    <source>
        <dbReference type="EMBL" id="PKZ41830.1"/>
    </source>
</evidence>
<keyword evidence="5 10" id="KW-0500">Molybdenum</keyword>
<dbReference type="InterPro" id="IPR035906">
    <property type="entry name" value="MetI-like_sf"/>
</dbReference>
<dbReference type="GO" id="GO:0005886">
    <property type="term" value="C:plasma membrane"/>
    <property type="evidence" value="ECO:0007669"/>
    <property type="project" value="UniProtKB-SubCell"/>
</dbReference>
<dbReference type="CDD" id="cd06261">
    <property type="entry name" value="TM_PBP2"/>
    <property type="match status" value="1"/>
</dbReference>
<comment type="function">
    <text evidence="10">Part of the binding-protein-dependent transport system for molybdenum; probably responsible for the translocation of the substrate across the membrane.</text>
</comment>
<evidence type="ECO:0000256" key="1">
    <source>
        <dbReference type="ARBA" id="ARBA00004651"/>
    </source>
</evidence>
<evidence type="ECO:0000256" key="5">
    <source>
        <dbReference type="ARBA" id="ARBA00022505"/>
    </source>
</evidence>
<proteinExistence type="inferred from homology"/>
<feature type="transmembrane region" description="Helical" evidence="9">
    <location>
        <begin position="113"/>
        <end position="132"/>
    </location>
</feature>
<evidence type="ECO:0000256" key="10">
    <source>
        <dbReference type="RuleBase" id="RU365097"/>
    </source>
</evidence>
<comment type="similarity">
    <text evidence="2 10">Belongs to the binding-protein-dependent transport system permease family. CysTW subfamily.</text>
</comment>
<keyword evidence="3 9" id="KW-0813">Transport</keyword>
<gene>
    <name evidence="12" type="primary">modB</name>
    <name evidence="12" type="ORF">CYJ76_05865</name>
</gene>
<accession>A0A2I1PB46</accession>
<dbReference type="SUPFAM" id="SSF161098">
    <property type="entry name" value="MetI-like"/>
    <property type="match status" value="1"/>
</dbReference>
<keyword evidence="13" id="KW-1185">Reference proteome</keyword>
<dbReference type="InterPro" id="IPR011867">
    <property type="entry name" value="ModB_ABC"/>
</dbReference>
<protein>
    <recommendedName>
        <fullName evidence="10">Molybdenum transport system permease</fullName>
    </recommendedName>
</protein>
<evidence type="ECO:0000256" key="2">
    <source>
        <dbReference type="ARBA" id="ARBA00007069"/>
    </source>
</evidence>
<keyword evidence="4 10" id="KW-1003">Cell membrane</keyword>
<keyword evidence="7 9" id="KW-1133">Transmembrane helix</keyword>
<evidence type="ECO:0000256" key="7">
    <source>
        <dbReference type="ARBA" id="ARBA00022989"/>
    </source>
</evidence>
<dbReference type="PANTHER" id="PTHR30183">
    <property type="entry name" value="MOLYBDENUM TRANSPORT SYSTEM PERMEASE PROTEIN MODB"/>
    <property type="match status" value="1"/>
</dbReference>
<dbReference type="GO" id="GO:0015098">
    <property type="term" value="F:molybdate ion transmembrane transporter activity"/>
    <property type="evidence" value="ECO:0007669"/>
    <property type="project" value="UniProtKB-UniRule"/>
</dbReference>
<comment type="subcellular location">
    <subcellularLocation>
        <location evidence="1 9">Cell membrane</location>
        <topology evidence="1 9">Multi-pass membrane protein</topology>
    </subcellularLocation>
</comment>
<evidence type="ECO:0000313" key="13">
    <source>
        <dbReference type="Proteomes" id="UP000234206"/>
    </source>
</evidence>
<dbReference type="PROSITE" id="PS50928">
    <property type="entry name" value="ABC_TM1"/>
    <property type="match status" value="1"/>
</dbReference>
<dbReference type="NCBIfam" id="TIGR01581">
    <property type="entry name" value="Mo_ABC_porter"/>
    <property type="match status" value="1"/>
</dbReference>
<evidence type="ECO:0000259" key="11">
    <source>
        <dbReference type="PROSITE" id="PS50928"/>
    </source>
</evidence>
<feature type="domain" description="ABC transmembrane type-1" evidence="11">
    <location>
        <begin position="23"/>
        <end position="237"/>
    </location>
</feature>
<keyword evidence="6 9" id="KW-0812">Transmembrane</keyword>
<comment type="caution">
    <text evidence="12">The sequence shown here is derived from an EMBL/GenBank/DDBJ whole genome shotgun (WGS) entry which is preliminary data.</text>
</comment>
<feature type="transmembrane region" description="Helical" evidence="9">
    <location>
        <begin position="25"/>
        <end position="48"/>
    </location>
</feature>
<feature type="transmembrane region" description="Helical" evidence="9">
    <location>
        <begin position="163"/>
        <end position="181"/>
    </location>
</feature>
<feature type="transmembrane region" description="Helical" evidence="9">
    <location>
        <begin position="69"/>
        <end position="93"/>
    </location>
</feature>
<dbReference type="EMBL" id="PKIZ01000009">
    <property type="protein sequence ID" value="PKZ41830.1"/>
    <property type="molecule type" value="Genomic_DNA"/>
</dbReference>
<dbReference type="AlphaFoldDB" id="A0A2I1PB46"/>
<evidence type="ECO:0000256" key="4">
    <source>
        <dbReference type="ARBA" id="ARBA00022475"/>
    </source>
</evidence>
<organism evidence="12 13">
    <name type="scientific">Kytococcus schroeteri</name>
    <dbReference type="NCBI Taxonomy" id="138300"/>
    <lineage>
        <taxon>Bacteria</taxon>
        <taxon>Bacillati</taxon>
        <taxon>Actinomycetota</taxon>
        <taxon>Actinomycetes</taxon>
        <taxon>Micrococcales</taxon>
        <taxon>Kytococcaceae</taxon>
        <taxon>Kytococcus</taxon>
    </lineage>
</organism>
<dbReference type="NCBIfam" id="TIGR02141">
    <property type="entry name" value="modB_ABC"/>
    <property type="match status" value="1"/>
</dbReference>